<evidence type="ECO:0000256" key="1">
    <source>
        <dbReference type="SAM" id="MobiDB-lite"/>
    </source>
</evidence>
<feature type="region of interest" description="Disordered" evidence="1">
    <location>
        <begin position="53"/>
        <end position="120"/>
    </location>
</feature>
<dbReference type="CDD" id="cd05403">
    <property type="entry name" value="NT_KNTase_like"/>
    <property type="match status" value="1"/>
</dbReference>
<sequence>MKPGERLKAQREEILRIAARHGARYVRVFGSVIRGEADERSDIDFLVEDSALHPRQAEADQAARRIPSGPHPPGRHRQDRRPHRQAVPGLQGLRRPVAGPRAGALGGTHNQEPCGKGIQDLCRRRLDRESIYKS</sequence>
<dbReference type="InterPro" id="IPR002934">
    <property type="entry name" value="Polymerase_NTP_transf_dom"/>
</dbReference>
<dbReference type="Pfam" id="PF01909">
    <property type="entry name" value="NTP_transf_2"/>
    <property type="match status" value="1"/>
</dbReference>
<evidence type="ECO:0000259" key="2">
    <source>
        <dbReference type="Pfam" id="PF01909"/>
    </source>
</evidence>
<evidence type="ECO:0000313" key="3">
    <source>
        <dbReference type="EMBL" id="QUV95743.1"/>
    </source>
</evidence>
<feature type="compositionally biased region" description="Basic residues" evidence="1">
    <location>
        <begin position="73"/>
        <end position="84"/>
    </location>
</feature>
<evidence type="ECO:0000313" key="4">
    <source>
        <dbReference type="Proteomes" id="UP000677668"/>
    </source>
</evidence>
<dbReference type="SUPFAM" id="SSF81301">
    <property type="entry name" value="Nucleotidyltransferase"/>
    <property type="match status" value="1"/>
</dbReference>
<feature type="domain" description="Polymerase nucleotidyl transferase" evidence="2">
    <location>
        <begin position="25"/>
        <end position="53"/>
    </location>
</feature>
<organism evidence="3 4">
    <name type="scientific">Chloracidobacterium sp. N</name>
    <dbReference type="NCBI Taxonomy" id="2821540"/>
    <lineage>
        <taxon>Bacteria</taxon>
        <taxon>Pseudomonadati</taxon>
        <taxon>Acidobacteriota</taxon>
        <taxon>Terriglobia</taxon>
        <taxon>Terriglobales</taxon>
        <taxon>Acidobacteriaceae</taxon>
        <taxon>Chloracidobacterium</taxon>
        <taxon>Chloracidobacterium aggregatum</taxon>
    </lineage>
</organism>
<feature type="compositionally biased region" description="Basic and acidic residues" evidence="1">
    <location>
        <begin position="53"/>
        <end position="63"/>
    </location>
</feature>
<dbReference type="EMBL" id="CP072643">
    <property type="protein sequence ID" value="QUV95743.1"/>
    <property type="molecule type" value="Genomic_DNA"/>
</dbReference>
<dbReference type="Gene3D" id="3.30.460.10">
    <property type="entry name" value="Beta Polymerase, domain 2"/>
    <property type="match status" value="1"/>
</dbReference>
<proteinExistence type="predicted"/>
<gene>
    <name evidence="3" type="ORF">J8C05_13060</name>
</gene>
<dbReference type="InterPro" id="IPR043519">
    <property type="entry name" value="NT_sf"/>
</dbReference>
<accession>A0ABX8B429</accession>
<keyword evidence="4" id="KW-1185">Reference proteome</keyword>
<dbReference type="Proteomes" id="UP000677668">
    <property type="component" value="Chromosome 2"/>
</dbReference>
<reference evidence="3 4" key="1">
    <citation type="submission" date="2021-03" db="EMBL/GenBank/DDBJ databases">
        <title>Genomic and phenotypic characterization of Chloracidobacterium isolates provides evidence for multiple species.</title>
        <authorList>
            <person name="Saini M.K."/>
            <person name="Costas A.M.G."/>
            <person name="Tank M."/>
            <person name="Bryant D.A."/>
        </authorList>
    </citation>
    <scope>NUCLEOTIDE SEQUENCE [LARGE SCALE GENOMIC DNA]</scope>
    <source>
        <strain evidence="3 4">N</strain>
    </source>
</reference>
<name>A0ABX8B429_9BACT</name>
<protein>
    <submittedName>
        <fullName evidence="3">Nucleotidyltransferase domain-containing protein</fullName>
    </submittedName>
</protein>